<evidence type="ECO:0000256" key="6">
    <source>
        <dbReference type="ARBA" id="ARBA00022786"/>
    </source>
</evidence>
<reference evidence="12" key="1">
    <citation type="journal article" date="2017" name="Nat. Commun.">
        <title>The asparagus genome sheds light on the origin and evolution of a young Y chromosome.</title>
        <authorList>
            <person name="Harkess A."/>
            <person name="Zhou J."/>
            <person name="Xu C."/>
            <person name="Bowers J.E."/>
            <person name="Van der Hulst R."/>
            <person name="Ayyampalayam S."/>
            <person name="Mercati F."/>
            <person name="Riccardi P."/>
            <person name="McKain M.R."/>
            <person name="Kakrana A."/>
            <person name="Tang H."/>
            <person name="Ray J."/>
            <person name="Groenendijk J."/>
            <person name="Arikit S."/>
            <person name="Mathioni S.M."/>
            <person name="Nakano M."/>
            <person name="Shan H."/>
            <person name="Telgmann-Rauber A."/>
            <person name="Kanno A."/>
            <person name="Yue Z."/>
            <person name="Chen H."/>
            <person name="Li W."/>
            <person name="Chen Y."/>
            <person name="Xu X."/>
            <person name="Zhang Y."/>
            <person name="Luo S."/>
            <person name="Chen H."/>
            <person name="Gao J."/>
            <person name="Mao Z."/>
            <person name="Pires J.C."/>
            <person name="Luo M."/>
            <person name="Kudrna D."/>
            <person name="Wing R.A."/>
            <person name="Meyers B.C."/>
            <person name="Yi K."/>
            <person name="Kong H."/>
            <person name="Lavrijsen P."/>
            <person name="Sunseri F."/>
            <person name="Falavigna A."/>
            <person name="Ye Y."/>
            <person name="Leebens-Mack J.H."/>
            <person name="Chen G."/>
        </authorList>
    </citation>
    <scope>NUCLEOTIDE SEQUENCE [LARGE SCALE GENOMIC DNA]</scope>
    <source>
        <strain evidence="12">cv. DH0086</strain>
    </source>
</reference>
<evidence type="ECO:0000256" key="9">
    <source>
        <dbReference type="SAM" id="MobiDB-lite"/>
    </source>
</evidence>
<evidence type="ECO:0000256" key="1">
    <source>
        <dbReference type="ARBA" id="ARBA00000900"/>
    </source>
</evidence>
<evidence type="ECO:0000256" key="5">
    <source>
        <dbReference type="ARBA" id="ARBA00022771"/>
    </source>
</evidence>
<evidence type="ECO:0000256" key="4">
    <source>
        <dbReference type="ARBA" id="ARBA00022723"/>
    </source>
</evidence>
<accession>A0A5P1EN94</accession>
<dbReference type="InterPro" id="IPR001841">
    <property type="entry name" value="Znf_RING"/>
</dbReference>
<keyword evidence="7" id="KW-0862">Zinc</keyword>
<sequence length="226" mass="25470">MGCAFSCFHADDEDDDDHDRQSPEPPVLRNCVCSALTQQLYYVLFQRAYVSDTSSSVQETTSRSGVAEDRSISDSYRPPPRPLAYDDPRCSRSNCQHTGLISRGEKASSHVHEETERLRGRNSTTEYLGIGNKLNASDNDKLSKLCLSESSLKFPSQEVTSGAMYIFSSSEDEDVCPTCLEEYTVENPRIMMQCSHHFHLSCIYEWMERSEACPVCGKVMLFSETN</sequence>
<keyword evidence="12" id="KW-1185">Reference proteome</keyword>
<feature type="region of interest" description="Disordered" evidence="9">
    <location>
        <begin position="54"/>
        <end position="83"/>
    </location>
</feature>
<evidence type="ECO:0000313" key="11">
    <source>
        <dbReference type="EMBL" id="ONK67406.1"/>
    </source>
</evidence>
<dbReference type="OMA" id="HVHEETE"/>
<gene>
    <name evidence="11" type="ORF">A4U43_C06F19900</name>
</gene>
<dbReference type="InterPro" id="IPR013083">
    <property type="entry name" value="Znf_RING/FYVE/PHD"/>
</dbReference>
<dbReference type="Pfam" id="PF13639">
    <property type="entry name" value="zf-RING_2"/>
    <property type="match status" value="1"/>
</dbReference>
<dbReference type="Gene3D" id="3.30.40.10">
    <property type="entry name" value="Zinc/RING finger domain, C3HC4 (zinc finger)"/>
    <property type="match status" value="1"/>
</dbReference>
<dbReference type="SUPFAM" id="SSF57850">
    <property type="entry name" value="RING/U-box"/>
    <property type="match status" value="1"/>
</dbReference>
<name>A0A5P1EN94_ASPOF</name>
<dbReference type="FunFam" id="3.30.40.10:FF:000588">
    <property type="entry name" value="RING/U-box superfamily protein"/>
    <property type="match status" value="1"/>
</dbReference>
<dbReference type="GO" id="GO:0061630">
    <property type="term" value="F:ubiquitin protein ligase activity"/>
    <property type="evidence" value="ECO:0007669"/>
    <property type="project" value="UniProtKB-EC"/>
</dbReference>
<comment type="catalytic activity">
    <reaction evidence="1">
        <text>S-ubiquitinyl-[E2 ubiquitin-conjugating enzyme]-L-cysteine + [acceptor protein]-L-lysine = [E2 ubiquitin-conjugating enzyme]-L-cysteine + N(6)-ubiquitinyl-[acceptor protein]-L-lysine.</text>
        <dbReference type="EC" id="2.3.2.27"/>
    </reaction>
</comment>
<dbReference type="EC" id="2.3.2.27" evidence="2"/>
<evidence type="ECO:0000256" key="3">
    <source>
        <dbReference type="ARBA" id="ARBA00022679"/>
    </source>
</evidence>
<evidence type="ECO:0000313" key="12">
    <source>
        <dbReference type="Proteomes" id="UP000243459"/>
    </source>
</evidence>
<proteinExistence type="predicted"/>
<keyword evidence="3" id="KW-0808">Transferase</keyword>
<evidence type="ECO:0000259" key="10">
    <source>
        <dbReference type="PROSITE" id="PS50089"/>
    </source>
</evidence>
<keyword evidence="6" id="KW-0833">Ubl conjugation pathway</keyword>
<keyword evidence="5 8" id="KW-0863">Zinc-finger</keyword>
<dbReference type="OrthoDB" id="8062037at2759"/>
<dbReference type="SMART" id="SM00184">
    <property type="entry name" value="RING"/>
    <property type="match status" value="1"/>
</dbReference>
<keyword evidence="4" id="KW-0479">Metal-binding</keyword>
<protein>
    <recommendedName>
        <fullName evidence="2">RING-type E3 ubiquitin transferase</fullName>
        <ecNumber evidence="2">2.3.2.27</ecNumber>
    </recommendedName>
</protein>
<dbReference type="GO" id="GO:0008270">
    <property type="term" value="F:zinc ion binding"/>
    <property type="evidence" value="ECO:0007669"/>
    <property type="project" value="UniProtKB-KW"/>
</dbReference>
<dbReference type="AlphaFoldDB" id="A0A5P1EN94"/>
<dbReference type="EMBL" id="CM007386">
    <property type="protein sequence ID" value="ONK67406.1"/>
    <property type="molecule type" value="Genomic_DNA"/>
</dbReference>
<dbReference type="PANTHER" id="PTHR46463:SF10">
    <property type="entry name" value="OS01G0926200 PROTEIN"/>
    <property type="match status" value="1"/>
</dbReference>
<feature type="domain" description="RING-type" evidence="10">
    <location>
        <begin position="176"/>
        <end position="216"/>
    </location>
</feature>
<feature type="compositionally biased region" description="Polar residues" evidence="9">
    <location>
        <begin position="54"/>
        <end position="64"/>
    </location>
</feature>
<dbReference type="PROSITE" id="PS50089">
    <property type="entry name" value="ZF_RING_2"/>
    <property type="match status" value="1"/>
</dbReference>
<evidence type="ECO:0000256" key="2">
    <source>
        <dbReference type="ARBA" id="ARBA00012483"/>
    </source>
</evidence>
<dbReference type="Gramene" id="ONK67406">
    <property type="protein sequence ID" value="ONK67406"/>
    <property type="gene ID" value="A4U43_C06F19900"/>
</dbReference>
<dbReference type="CDD" id="cd23116">
    <property type="entry name" value="RING-H2_AIRP1-like"/>
    <property type="match status" value="1"/>
</dbReference>
<organism evidence="11 12">
    <name type="scientific">Asparagus officinalis</name>
    <name type="common">Garden asparagus</name>
    <dbReference type="NCBI Taxonomy" id="4686"/>
    <lineage>
        <taxon>Eukaryota</taxon>
        <taxon>Viridiplantae</taxon>
        <taxon>Streptophyta</taxon>
        <taxon>Embryophyta</taxon>
        <taxon>Tracheophyta</taxon>
        <taxon>Spermatophyta</taxon>
        <taxon>Magnoliopsida</taxon>
        <taxon>Liliopsida</taxon>
        <taxon>Asparagales</taxon>
        <taxon>Asparagaceae</taxon>
        <taxon>Asparagoideae</taxon>
        <taxon>Asparagus</taxon>
    </lineage>
</organism>
<evidence type="ECO:0000256" key="8">
    <source>
        <dbReference type="PROSITE-ProRule" id="PRU00175"/>
    </source>
</evidence>
<evidence type="ECO:0000256" key="7">
    <source>
        <dbReference type="ARBA" id="ARBA00022833"/>
    </source>
</evidence>
<dbReference type="Proteomes" id="UP000243459">
    <property type="component" value="Chromosome 6"/>
</dbReference>
<dbReference type="PANTHER" id="PTHR46463">
    <property type="entry name" value="ZINC FINGER, RING/FYVE/PHD-TYPE"/>
    <property type="match status" value="1"/>
</dbReference>